<dbReference type="OrthoDB" id="276721at2759"/>
<reference evidence="2 3" key="1">
    <citation type="journal article" date="2016" name="Proc. Natl. Acad. Sci. U.S.A.">
        <title>Comparative genomics of biotechnologically important yeasts.</title>
        <authorList>
            <person name="Riley R."/>
            <person name="Haridas S."/>
            <person name="Wolfe K.H."/>
            <person name="Lopes M.R."/>
            <person name="Hittinger C.T."/>
            <person name="Goeker M."/>
            <person name="Salamov A.A."/>
            <person name="Wisecaver J.H."/>
            <person name="Long T.M."/>
            <person name="Calvey C.H."/>
            <person name="Aerts A.L."/>
            <person name="Barry K.W."/>
            <person name="Choi C."/>
            <person name="Clum A."/>
            <person name="Coughlan A.Y."/>
            <person name="Deshpande S."/>
            <person name="Douglass A.P."/>
            <person name="Hanson S.J."/>
            <person name="Klenk H.-P."/>
            <person name="LaButti K.M."/>
            <person name="Lapidus A."/>
            <person name="Lindquist E.A."/>
            <person name="Lipzen A.M."/>
            <person name="Meier-Kolthoff J.P."/>
            <person name="Ohm R.A."/>
            <person name="Otillar R.P."/>
            <person name="Pangilinan J.L."/>
            <person name="Peng Y."/>
            <person name="Rokas A."/>
            <person name="Rosa C.A."/>
            <person name="Scheuner C."/>
            <person name="Sibirny A.A."/>
            <person name="Slot J.C."/>
            <person name="Stielow J.B."/>
            <person name="Sun H."/>
            <person name="Kurtzman C.P."/>
            <person name="Blackwell M."/>
            <person name="Grigoriev I.V."/>
            <person name="Jeffries T.W."/>
        </authorList>
    </citation>
    <scope>NUCLEOTIDE SEQUENCE [LARGE SCALE GENOMIC DNA]</scope>
    <source>
        <strain evidence="2 3">NRRL Y-2026</strain>
    </source>
</reference>
<dbReference type="GO" id="GO:0006744">
    <property type="term" value="P:ubiquinone biosynthetic process"/>
    <property type="evidence" value="ECO:0007669"/>
    <property type="project" value="EnsemblFungi"/>
</dbReference>
<dbReference type="SUPFAM" id="SSF51735">
    <property type="entry name" value="NAD(P)-binding Rossmann-fold domains"/>
    <property type="match status" value="1"/>
</dbReference>
<dbReference type="GO" id="GO:0044877">
    <property type="term" value="F:protein-containing complex binding"/>
    <property type="evidence" value="ECO:0007669"/>
    <property type="project" value="TreeGrafter"/>
</dbReference>
<evidence type="ECO:0000313" key="2">
    <source>
        <dbReference type="EMBL" id="ODQ46623.1"/>
    </source>
</evidence>
<dbReference type="Gene3D" id="3.40.50.720">
    <property type="entry name" value="NAD(P)-binding Rossmann-like Domain"/>
    <property type="match status" value="1"/>
</dbReference>
<sequence length="273" mass="30057">KIVVFGGTGFLGKRICENAVKRGYEVVSISGSGRKPEAYAREESSWIEKVQWRKGNVFRPETYRSELRDARAVVHSIGILFENDSYKKIVGSQDGVLNAVSGLFRTANPMAKSPDVAGNVVIDKTYERYNTESALVPAEALVESRAGESGSAPVPAFVYVSADRGFPGIPSGYIESKRRTEYELYQLQPSLRPVILRPGFLYDPSEVGDGKRTLRGALKGAVDVLDAVNRRLLFNALDGVIRPSVSTKVVAQWCVDKIDDPEFHGPVMLDEMI</sequence>
<dbReference type="PANTHER" id="PTHR12126">
    <property type="entry name" value="NADH-UBIQUINONE OXIDOREDUCTASE 39 KDA SUBUNIT-RELATED"/>
    <property type="match status" value="1"/>
</dbReference>
<dbReference type="InterPro" id="IPR051207">
    <property type="entry name" value="ComplexI_NDUFA9_subunit"/>
</dbReference>
<dbReference type="Pfam" id="PF01370">
    <property type="entry name" value="Epimerase"/>
    <property type="match status" value="1"/>
</dbReference>
<accession>A0A1E3NML0</accession>
<proteinExistence type="predicted"/>
<dbReference type="AlphaFoldDB" id="A0A1E3NML0"/>
<keyword evidence="3" id="KW-1185">Reference proteome</keyword>
<feature type="non-terminal residue" evidence="2">
    <location>
        <position position="273"/>
    </location>
</feature>
<organism evidence="2 3">
    <name type="scientific">Pichia membranifaciens NRRL Y-2026</name>
    <dbReference type="NCBI Taxonomy" id="763406"/>
    <lineage>
        <taxon>Eukaryota</taxon>
        <taxon>Fungi</taxon>
        <taxon>Dikarya</taxon>
        <taxon>Ascomycota</taxon>
        <taxon>Saccharomycotina</taxon>
        <taxon>Pichiomycetes</taxon>
        <taxon>Pichiales</taxon>
        <taxon>Pichiaceae</taxon>
        <taxon>Pichia</taxon>
    </lineage>
</organism>
<feature type="non-terminal residue" evidence="2">
    <location>
        <position position="1"/>
    </location>
</feature>
<dbReference type="RefSeq" id="XP_019017736.1">
    <property type="nucleotide sequence ID" value="XM_019162537.1"/>
</dbReference>
<dbReference type="InterPro" id="IPR036291">
    <property type="entry name" value="NAD(P)-bd_dom_sf"/>
</dbReference>
<dbReference type="PANTHER" id="PTHR12126:SF16">
    <property type="entry name" value="MIOREX COMPLEX COMPONENT 2"/>
    <property type="match status" value="1"/>
</dbReference>
<gene>
    <name evidence="2" type="ORF">PICMEDRAFT_28274</name>
</gene>
<dbReference type="GeneID" id="30179224"/>
<dbReference type="STRING" id="763406.A0A1E3NML0"/>
<evidence type="ECO:0000313" key="3">
    <source>
        <dbReference type="Proteomes" id="UP000094455"/>
    </source>
</evidence>
<evidence type="ECO:0000259" key="1">
    <source>
        <dbReference type="Pfam" id="PF01370"/>
    </source>
</evidence>
<protein>
    <recommendedName>
        <fullName evidence="1">NAD-dependent epimerase/dehydratase domain-containing protein</fullName>
    </recommendedName>
</protein>
<name>A0A1E3NML0_9ASCO</name>
<dbReference type="EMBL" id="KV454003">
    <property type="protein sequence ID" value="ODQ46623.1"/>
    <property type="molecule type" value="Genomic_DNA"/>
</dbReference>
<dbReference type="InterPro" id="IPR001509">
    <property type="entry name" value="Epimerase_deHydtase"/>
</dbReference>
<dbReference type="Proteomes" id="UP000094455">
    <property type="component" value="Unassembled WGS sequence"/>
</dbReference>
<dbReference type="GO" id="GO:0005739">
    <property type="term" value="C:mitochondrion"/>
    <property type="evidence" value="ECO:0007669"/>
    <property type="project" value="EnsemblFungi"/>
</dbReference>
<feature type="domain" description="NAD-dependent epimerase/dehydratase" evidence="1">
    <location>
        <begin position="2"/>
        <end position="75"/>
    </location>
</feature>